<name>A0A1L6KTE4_9PAPI</name>
<evidence type="ECO:0000313" key="3">
    <source>
        <dbReference type="Proteomes" id="UP000246978"/>
    </source>
</evidence>
<dbReference type="EMBL" id="KX098515">
    <property type="protein sequence ID" value="APR72337.1"/>
    <property type="molecule type" value="Genomic_DNA"/>
</dbReference>
<evidence type="ECO:0000256" key="1">
    <source>
        <dbReference type="SAM" id="MobiDB-lite"/>
    </source>
</evidence>
<accession>A0A1L6KTE4</accession>
<gene>
    <name evidence="2" type="primary">E4</name>
</gene>
<feature type="compositionally biased region" description="Pro residues" evidence="1">
    <location>
        <begin position="43"/>
        <end position="62"/>
    </location>
</feature>
<proteinExistence type="predicted"/>
<reference evidence="2 3" key="1">
    <citation type="submission" date="2016-04" db="EMBL/GenBank/DDBJ databases">
        <title>Novel Bovine Papillomavirus Type Discovery Using Rolling Circle Amplification Coupled to Next Generation Sequencing.</title>
        <authorList>
            <person name="da Silva F.R.C."/>
            <person name="Cibulski S.P."/>
            <person name="Daudt C."/>
            <person name="Weber M.N."/>
            <person name="Guimaraes L.L.B."/>
            <person name="Streck A.F."/>
            <person name="Mayer F.Q."/>
            <person name="Roehe P.M."/>
            <person name="Canal C.W."/>
        </authorList>
    </citation>
    <scope>NUCLEOTIDE SEQUENCE [LARGE SCALE GENOMIC DNA]</scope>
    <source>
        <strain evidence="2">04AC14</strain>
    </source>
</reference>
<organism evidence="2 3">
    <name type="scientific">Bos taurus papillomavirus 23</name>
    <dbReference type="NCBI Taxonomy" id="2758958"/>
    <lineage>
        <taxon>Viruses</taxon>
        <taxon>Monodnaviria</taxon>
        <taxon>Shotokuvirae</taxon>
        <taxon>Cossaviricota</taxon>
        <taxon>Papovaviricetes</taxon>
        <taxon>Zurhausenvirales</taxon>
        <taxon>Papillomaviridae</taxon>
        <taxon>Firstpapillomavirinae</taxon>
        <taxon>Xipapillomavirus</taxon>
        <taxon>Xipapillomavirus 1</taxon>
    </lineage>
</organism>
<sequence>MMQNCILKWDYGKCVIKTPFFLPLLPARFLLGPPEDGTGPKPGAAPPDTRPPSTPDHNPPNRIPETPGGDRGRPRHREPDHGHDRDRDRRRGRTPENERRNYRPGGLPEEDEEEEEPDNNETVEDRLRRLLGQWEHDLERLREKLKADLYSL</sequence>
<feature type="compositionally biased region" description="Basic and acidic residues" evidence="1">
    <location>
        <begin position="68"/>
        <end position="101"/>
    </location>
</feature>
<protein>
    <submittedName>
        <fullName evidence="2">E4</fullName>
    </submittedName>
</protein>
<dbReference type="Proteomes" id="UP000246978">
    <property type="component" value="Segment"/>
</dbReference>
<feature type="region of interest" description="Disordered" evidence="1">
    <location>
        <begin position="32"/>
        <end position="124"/>
    </location>
</feature>
<feature type="compositionally biased region" description="Acidic residues" evidence="1">
    <location>
        <begin position="108"/>
        <end position="122"/>
    </location>
</feature>
<evidence type="ECO:0000313" key="2">
    <source>
        <dbReference type="EMBL" id="APR72337.1"/>
    </source>
</evidence>